<dbReference type="PANTHER" id="PTHR38166">
    <property type="entry name" value="C2H2-TYPE DOMAIN-CONTAINING PROTEIN-RELATED"/>
    <property type="match status" value="1"/>
</dbReference>
<name>A0A5Q4BR81_9PEZI</name>
<dbReference type="OrthoDB" id="3521097at2759"/>
<protein>
    <recommendedName>
        <fullName evidence="4">C2H2-type domain-containing protein</fullName>
    </recommendedName>
</protein>
<dbReference type="EMBL" id="PUHP01000507">
    <property type="protein sequence ID" value="TQN69542.1"/>
    <property type="molecule type" value="Genomic_DNA"/>
</dbReference>
<feature type="compositionally biased region" description="Polar residues" evidence="1">
    <location>
        <begin position="304"/>
        <end position="316"/>
    </location>
</feature>
<accession>A0A5Q4BR81</accession>
<dbReference type="AlphaFoldDB" id="A0A5Q4BR81"/>
<organism evidence="2 3">
    <name type="scientific">Colletotrichum shisoi</name>
    <dbReference type="NCBI Taxonomy" id="2078593"/>
    <lineage>
        <taxon>Eukaryota</taxon>
        <taxon>Fungi</taxon>
        <taxon>Dikarya</taxon>
        <taxon>Ascomycota</taxon>
        <taxon>Pezizomycotina</taxon>
        <taxon>Sordariomycetes</taxon>
        <taxon>Hypocreomycetidae</taxon>
        <taxon>Glomerellales</taxon>
        <taxon>Glomerellaceae</taxon>
        <taxon>Colletotrichum</taxon>
        <taxon>Colletotrichum destructivum species complex</taxon>
    </lineage>
</organism>
<keyword evidence="3" id="KW-1185">Reference proteome</keyword>
<feature type="region of interest" description="Disordered" evidence="1">
    <location>
        <begin position="412"/>
        <end position="471"/>
    </location>
</feature>
<sequence length="768" mass="85826">MSHQAVANSRVARVWSAVEHESALPQKTPVDASARTDEASRDLAYQFLRTNRTARRVVLVDDDYSLTPARCAPSRDRVTFSFECTRPEGRRHSSFEPGTSSGLAYRVREQASNPRKHQRGSPPLDDDDDDDDDVEEQMDFAEERHCKRVSGDSGYGSDSRRRRREQRRAASDAQRVSIEMLSNKSKVVVTSCPVSDSDSDETLGIPRRPRRRLRRHSLAAATETTSDATPVAPNEHQQSVVETSGLTRSPSHPPKGLRRVKGTTTLRPEVDPRPRPPRPRIKTTTEPNTSVSNSPRARIPSLLLKTSTWSPTSQGTARPMVQRQPRPVSGPPALPVNGHSTAVPKLVFSSVEEQYEVFNESGDESSVESGMFSVPNSPVEPFQLDDDDPFVPHLDAVVAFAFDRFRDWQARQRGQGGMQEGRSQARRVSFNTNDSGRSSRKRSHSGLPDDPASDDDIQLVPGHKRPRVPAPPARTLACPFWKKDPENHRQCYKKVLSRIKYVKTHLYRFHAAPITCPCCGAEFQSEDARDEHLRARRCEVVEPVYIANRGGLAPGRMRQVSKRADPRHTEEEQWFVIWDTIFPDTPRPSSAYIDGVLSEDVCSFHEFLASSGNDIVVGYFSAHDPDFARGDRASLYERFVRDGVLERIYEEWAARRGLRQPPHDAIDLTPPQSDPTESENPSRASSAHGNSFTQGPPPQTRPAEDIQPVPATDLQFAGQGFGEFDFGIGLRYDSREQDLLLDDLESMFSGADQQQHGWGGPSATSSTR</sequence>
<evidence type="ECO:0000313" key="2">
    <source>
        <dbReference type="EMBL" id="TQN69542.1"/>
    </source>
</evidence>
<proteinExistence type="predicted"/>
<feature type="compositionally biased region" description="Polar residues" evidence="1">
    <location>
        <begin position="670"/>
        <end position="694"/>
    </location>
</feature>
<dbReference type="PANTHER" id="PTHR38166:SF1">
    <property type="entry name" value="C2H2-TYPE DOMAIN-CONTAINING PROTEIN"/>
    <property type="match status" value="1"/>
</dbReference>
<dbReference type="Proteomes" id="UP000326340">
    <property type="component" value="Unassembled WGS sequence"/>
</dbReference>
<feature type="region of interest" description="Disordered" evidence="1">
    <location>
        <begin position="109"/>
        <end position="335"/>
    </location>
</feature>
<feature type="region of interest" description="Disordered" evidence="1">
    <location>
        <begin position="660"/>
        <end position="706"/>
    </location>
</feature>
<comment type="caution">
    <text evidence="2">The sequence shown here is derived from an EMBL/GenBank/DDBJ whole genome shotgun (WGS) entry which is preliminary data.</text>
</comment>
<feature type="compositionally biased region" description="Polar residues" evidence="1">
    <location>
        <begin position="282"/>
        <end position="295"/>
    </location>
</feature>
<evidence type="ECO:0000313" key="3">
    <source>
        <dbReference type="Proteomes" id="UP000326340"/>
    </source>
</evidence>
<reference evidence="2 3" key="1">
    <citation type="journal article" date="2019" name="Sci. Rep.">
        <title>Colletotrichum shisoi sp. nov., an anthracnose pathogen of Perilla frutescens in Japan: molecular phylogenetic, morphological and genomic evidence.</title>
        <authorList>
            <person name="Gan P."/>
            <person name="Tsushima A."/>
            <person name="Hiroyama R."/>
            <person name="Narusaka M."/>
            <person name="Takano Y."/>
            <person name="Narusaka Y."/>
            <person name="Kawaradani M."/>
            <person name="Damm U."/>
            <person name="Shirasu K."/>
        </authorList>
    </citation>
    <scope>NUCLEOTIDE SEQUENCE [LARGE SCALE GENOMIC DNA]</scope>
    <source>
        <strain evidence="2 3">PG-2018a</strain>
    </source>
</reference>
<feature type="region of interest" description="Disordered" evidence="1">
    <location>
        <begin position="749"/>
        <end position="768"/>
    </location>
</feature>
<feature type="compositionally biased region" description="Polar residues" evidence="1">
    <location>
        <begin position="235"/>
        <end position="250"/>
    </location>
</feature>
<feature type="compositionally biased region" description="Polar residues" evidence="1">
    <location>
        <begin position="751"/>
        <end position="768"/>
    </location>
</feature>
<evidence type="ECO:0008006" key="4">
    <source>
        <dbReference type="Google" id="ProtNLM"/>
    </source>
</evidence>
<evidence type="ECO:0000256" key="1">
    <source>
        <dbReference type="SAM" id="MobiDB-lite"/>
    </source>
</evidence>
<gene>
    <name evidence="2" type="ORF">CSHISOI_05958</name>
</gene>
<feature type="compositionally biased region" description="Basic residues" evidence="1">
    <location>
        <begin position="207"/>
        <end position="217"/>
    </location>
</feature>
<feature type="compositionally biased region" description="Acidic residues" evidence="1">
    <location>
        <begin position="124"/>
        <end position="140"/>
    </location>
</feature>